<dbReference type="PROSITE" id="PS51292">
    <property type="entry name" value="ZF_RING_CH"/>
    <property type="match status" value="1"/>
</dbReference>
<dbReference type="GO" id="GO:0004842">
    <property type="term" value="F:ubiquitin-protein transferase activity"/>
    <property type="evidence" value="ECO:0007669"/>
    <property type="project" value="TreeGrafter"/>
</dbReference>
<dbReference type="GO" id="GO:0016020">
    <property type="term" value="C:membrane"/>
    <property type="evidence" value="ECO:0007669"/>
    <property type="project" value="TreeGrafter"/>
</dbReference>
<protein>
    <submittedName>
        <fullName evidence="7">RING-CH-type domain-containing protein</fullName>
    </submittedName>
</protein>
<dbReference type="InterPro" id="IPR011016">
    <property type="entry name" value="Znf_RING-CH"/>
</dbReference>
<accession>A0A914CPR1</accession>
<proteinExistence type="predicted"/>
<dbReference type="SUPFAM" id="SSF57850">
    <property type="entry name" value="RING/U-box"/>
    <property type="match status" value="1"/>
</dbReference>
<dbReference type="GO" id="GO:0008270">
    <property type="term" value="F:zinc ion binding"/>
    <property type="evidence" value="ECO:0007669"/>
    <property type="project" value="UniProtKB-KW"/>
</dbReference>
<keyword evidence="6" id="KW-1185">Reference proteome</keyword>
<name>A0A914CPR1_9BILA</name>
<evidence type="ECO:0000256" key="2">
    <source>
        <dbReference type="ARBA" id="ARBA00022771"/>
    </source>
</evidence>
<dbReference type="Pfam" id="PF12906">
    <property type="entry name" value="RINGv"/>
    <property type="match status" value="1"/>
</dbReference>
<evidence type="ECO:0000313" key="6">
    <source>
        <dbReference type="Proteomes" id="UP000887540"/>
    </source>
</evidence>
<keyword evidence="4" id="KW-0472">Membrane</keyword>
<feature type="domain" description="RING-CH-type" evidence="5">
    <location>
        <begin position="6"/>
        <end position="66"/>
    </location>
</feature>
<dbReference type="InterPro" id="IPR033275">
    <property type="entry name" value="MARCH-like"/>
</dbReference>
<dbReference type="Gene3D" id="3.30.40.10">
    <property type="entry name" value="Zinc/RING finger domain, C3HC4 (zinc finger)"/>
    <property type="match status" value="1"/>
</dbReference>
<keyword evidence="1" id="KW-0479">Metal-binding</keyword>
<dbReference type="Proteomes" id="UP000887540">
    <property type="component" value="Unplaced"/>
</dbReference>
<dbReference type="PANTHER" id="PTHR23012">
    <property type="entry name" value="RING/FYVE/PHD ZINC FINGER DOMAIN-CONTAINING"/>
    <property type="match status" value="1"/>
</dbReference>
<evidence type="ECO:0000256" key="3">
    <source>
        <dbReference type="ARBA" id="ARBA00022833"/>
    </source>
</evidence>
<evidence type="ECO:0000259" key="5">
    <source>
        <dbReference type="PROSITE" id="PS51292"/>
    </source>
</evidence>
<keyword evidence="4" id="KW-0812">Transmembrane</keyword>
<feature type="transmembrane region" description="Helical" evidence="4">
    <location>
        <begin position="89"/>
        <end position="110"/>
    </location>
</feature>
<dbReference type="InterPro" id="IPR013083">
    <property type="entry name" value="Znf_RING/FYVE/PHD"/>
</dbReference>
<sequence length="185" mass="21833">MWFRKQNSKGIPSCRICFDENKQKDLIAPCDCNGSIKYVHSKCLKKWCDYIGSETCDICGISYAKIPTFTFQVQLKQTGTLPPYILRYWYLWLIYILASVILAVNMIYSFGFHDSWIRYKQTVVKQFEIQEPCIYWKYFIRGDAVGRRLYISMFHDVWVLTLNVKEDICFHNSNAKLNSITNAEI</sequence>
<dbReference type="GO" id="GO:0016567">
    <property type="term" value="P:protein ubiquitination"/>
    <property type="evidence" value="ECO:0007669"/>
    <property type="project" value="TreeGrafter"/>
</dbReference>
<reference evidence="7" key="1">
    <citation type="submission" date="2022-11" db="UniProtKB">
        <authorList>
            <consortium name="WormBaseParasite"/>
        </authorList>
    </citation>
    <scope>IDENTIFICATION</scope>
</reference>
<dbReference type="PANTHER" id="PTHR23012:SF215">
    <property type="entry name" value="RING_FYVE_PHD ZINC FINGER SUPERFAMILY PROTEIN"/>
    <property type="match status" value="1"/>
</dbReference>
<evidence type="ECO:0000256" key="1">
    <source>
        <dbReference type="ARBA" id="ARBA00022723"/>
    </source>
</evidence>
<keyword evidence="3" id="KW-0862">Zinc</keyword>
<dbReference type="SMART" id="SM00744">
    <property type="entry name" value="RINGv"/>
    <property type="match status" value="1"/>
</dbReference>
<evidence type="ECO:0000313" key="7">
    <source>
        <dbReference type="WBParaSite" id="ACRNAN_scaffold12920.g19908.t1"/>
    </source>
</evidence>
<dbReference type="CDD" id="cd16495">
    <property type="entry name" value="RING_CH-C4HC3_MARCH"/>
    <property type="match status" value="1"/>
</dbReference>
<evidence type="ECO:0000256" key="4">
    <source>
        <dbReference type="SAM" id="Phobius"/>
    </source>
</evidence>
<dbReference type="AlphaFoldDB" id="A0A914CPR1"/>
<dbReference type="WBParaSite" id="ACRNAN_scaffold12920.g19908.t1">
    <property type="protein sequence ID" value="ACRNAN_scaffold12920.g19908.t1"/>
    <property type="gene ID" value="ACRNAN_scaffold12920.g19908"/>
</dbReference>
<keyword evidence="4" id="KW-1133">Transmembrane helix</keyword>
<keyword evidence="2" id="KW-0863">Zinc-finger</keyword>
<organism evidence="6 7">
    <name type="scientific">Acrobeloides nanus</name>
    <dbReference type="NCBI Taxonomy" id="290746"/>
    <lineage>
        <taxon>Eukaryota</taxon>
        <taxon>Metazoa</taxon>
        <taxon>Ecdysozoa</taxon>
        <taxon>Nematoda</taxon>
        <taxon>Chromadorea</taxon>
        <taxon>Rhabditida</taxon>
        <taxon>Tylenchina</taxon>
        <taxon>Cephalobomorpha</taxon>
        <taxon>Cephaloboidea</taxon>
        <taxon>Cephalobidae</taxon>
        <taxon>Acrobeloides</taxon>
    </lineage>
</organism>